<feature type="compositionally biased region" description="Pro residues" evidence="1">
    <location>
        <begin position="65"/>
        <end position="82"/>
    </location>
</feature>
<gene>
    <name evidence="2" type="ORF">BDY21DRAFT_109363</name>
</gene>
<reference evidence="2" key="1">
    <citation type="journal article" date="2020" name="Stud. Mycol.">
        <title>101 Dothideomycetes genomes: a test case for predicting lifestyles and emergence of pathogens.</title>
        <authorList>
            <person name="Haridas S."/>
            <person name="Albert R."/>
            <person name="Binder M."/>
            <person name="Bloem J."/>
            <person name="Labutti K."/>
            <person name="Salamov A."/>
            <person name="Andreopoulos B."/>
            <person name="Baker S."/>
            <person name="Barry K."/>
            <person name="Bills G."/>
            <person name="Bluhm B."/>
            <person name="Cannon C."/>
            <person name="Castanera R."/>
            <person name="Culley D."/>
            <person name="Daum C."/>
            <person name="Ezra D."/>
            <person name="Gonzalez J."/>
            <person name="Henrissat B."/>
            <person name="Kuo A."/>
            <person name="Liang C."/>
            <person name="Lipzen A."/>
            <person name="Lutzoni F."/>
            <person name="Magnuson J."/>
            <person name="Mondo S."/>
            <person name="Nolan M."/>
            <person name="Ohm R."/>
            <person name="Pangilinan J."/>
            <person name="Park H.-J."/>
            <person name="Ramirez L."/>
            <person name="Alfaro M."/>
            <person name="Sun H."/>
            <person name="Tritt A."/>
            <person name="Yoshinaga Y."/>
            <person name="Zwiers L.-H."/>
            <person name="Turgeon B."/>
            <person name="Goodwin S."/>
            <person name="Spatafora J."/>
            <person name="Crous P."/>
            <person name="Grigoriev I."/>
        </authorList>
    </citation>
    <scope>NUCLEOTIDE SEQUENCE</scope>
    <source>
        <strain evidence="2">ATCC 16933</strain>
    </source>
</reference>
<sequence>MLAAAVSDSRSIHPPAPRPPIGPAAPGCHVLSAVTRRLKEGQLLVEGGGLCVCAGARVADQPQGGQPPPSCSRPSFLPPPNRPASLGPAAVLGPSACPAPRPCHTRSSPTSQLPSGPQSLRRVGRRARHLASLDRRGAGDPCRPACSASTHPSPLFDLVIVEGFDPSLFLFPPPHSTSPVIVMPHHHPAALTLLAWLGPVARWPGAEDRAQCFCNCSFRPFPVACCRVRLGPHRHHPKPL</sequence>
<proteinExistence type="predicted"/>
<dbReference type="AlphaFoldDB" id="A0A6A6NSS7"/>
<feature type="region of interest" description="Disordered" evidence="1">
    <location>
        <begin position="1"/>
        <end position="23"/>
    </location>
</feature>
<feature type="compositionally biased region" description="Polar residues" evidence="1">
    <location>
        <begin position="105"/>
        <end position="118"/>
    </location>
</feature>
<accession>A0A6A6NSS7</accession>
<keyword evidence="3" id="KW-1185">Reference proteome</keyword>
<dbReference type="Proteomes" id="UP000799766">
    <property type="component" value="Unassembled WGS sequence"/>
</dbReference>
<evidence type="ECO:0000313" key="2">
    <source>
        <dbReference type="EMBL" id="KAF2454323.1"/>
    </source>
</evidence>
<evidence type="ECO:0000256" key="1">
    <source>
        <dbReference type="SAM" id="MobiDB-lite"/>
    </source>
</evidence>
<name>A0A6A6NSS7_9PEZI</name>
<evidence type="ECO:0000313" key="3">
    <source>
        <dbReference type="Proteomes" id="UP000799766"/>
    </source>
</evidence>
<dbReference type="EMBL" id="MU001692">
    <property type="protein sequence ID" value="KAF2454323.1"/>
    <property type="molecule type" value="Genomic_DNA"/>
</dbReference>
<feature type="compositionally biased region" description="Pro residues" evidence="1">
    <location>
        <begin position="14"/>
        <end position="23"/>
    </location>
</feature>
<organism evidence="2 3">
    <name type="scientific">Lineolata rhizophorae</name>
    <dbReference type="NCBI Taxonomy" id="578093"/>
    <lineage>
        <taxon>Eukaryota</taxon>
        <taxon>Fungi</taxon>
        <taxon>Dikarya</taxon>
        <taxon>Ascomycota</taxon>
        <taxon>Pezizomycotina</taxon>
        <taxon>Dothideomycetes</taxon>
        <taxon>Dothideomycetes incertae sedis</taxon>
        <taxon>Lineolatales</taxon>
        <taxon>Lineolataceae</taxon>
        <taxon>Lineolata</taxon>
    </lineage>
</organism>
<feature type="region of interest" description="Disordered" evidence="1">
    <location>
        <begin position="62"/>
        <end position="126"/>
    </location>
</feature>
<protein>
    <submittedName>
        <fullName evidence="2">Uncharacterized protein</fullName>
    </submittedName>
</protein>